<sequence>MNCTGFPPSIDKNCHTLILGSMPGVTSLQQQQYYAHPQNRFWPLMARLLNEPAAPADYQQRLQMLLSHHIALWDAIGSCERTGSLDSAIKNVQGNDFTALLQEYPRIRTICCNGGKSAQTFQRYNKELLHRTDIAFHFLPSTSPANARWRMDMLADAWSQAIHP</sequence>
<dbReference type="CDD" id="cd10032">
    <property type="entry name" value="UDG-F6_HDG"/>
    <property type="match status" value="1"/>
</dbReference>
<name>A0A1I3HH49_SELRU</name>
<dbReference type="SMART" id="SM00987">
    <property type="entry name" value="UreE_C"/>
    <property type="match status" value="1"/>
</dbReference>
<accession>A0A1I3HH49</accession>
<protein>
    <submittedName>
        <fullName evidence="2">G/U mismatch-specific uracil-DNA glycosylase</fullName>
    </submittedName>
</protein>
<dbReference type="InterPro" id="IPR026353">
    <property type="entry name" value="Hypoxan-DNA_Glyclase"/>
</dbReference>
<dbReference type="OrthoDB" id="9796171at2"/>
<dbReference type="InterPro" id="IPR036895">
    <property type="entry name" value="Uracil-DNA_glycosylase-like_sf"/>
</dbReference>
<organism evidence="2 3">
    <name type="scientific">Selenomonas ruminantium</name>
    <dbReference type="NCBI Taxonomy" id="971"/>
    <lineage>
        <taxon>Bacteria</taxon>
        <taxon>Bacillati</taxon>
        <taxon>Bacillota</taxon>
        <taxon>Negativicutes</taxon>
        <taxon>Selenomonadales</taxon>
        <taxon>Selenomonadaceae</taxon>
        <taxon>Selenomonas</taxon>
    </lineage>
</organism>
<dbReference type="Gene3D" id="3.40.470.10">
    <property type="entry name" value="Uracil-DNA glycosylase-like domain"/>
    <property type="match status" value="1"/>
</dbReference>
<dbReference type="SMART" id="SM00986">
    <property type="entry name" value="UDG"/>
    <property type="match status" value="1"/>
</dbReference>
<dbReference type="EMBL" id="FOQK01000030">
    <property type="protein sequence ID" value="SFI34870.1"/>
    <property type="molecule type" value="Genomic_DNA"/>
</dbReference>
<dbReference type="AlphaFoldDB" id="A0A1I3HH49"/>
<dbReference type="InterPro" id="IPR005122">
    <property type="entry name" value="Uracil-DNA_glycosylase-like"/>
</dbReference>
<dbReference type="Pfam" id="PF03167">
    <property type="entry name" value="UDG"/>
    <property type="match status" value="1"/>
</dbReference>
<gene>
    <name evidence="2" type="ORF">SAMN04487861_13026</name>
</gene>
<proteinExistence type="predicted"/>
<feature type="domain" description="Uracil-DNA glycosylase-like" evidence="1">
    <location>
        <begin position="7"/>
        <end position="162"/>
    </location>
</feature>
<dbReference type="SUPFAM" id="SSF52141">
    <property type="entry name" value="Uracil-DNA glycosylase-like"/>
    <property type="match status" value="1"/>
</dbReference>
<dbReference type="NCBIfam" id="TIGR04274">
    <property type="entry name" value="hypoxanDNAglyco"/>
    <property type="match status" value="1"/>
</dbReference>
<evidence type="ECO:0000259" key="1">
    <source>
        <dbReference type="SMART" id="SM00986"/>
    </source>
</evidence>
<dbReference type="RefSeq" id="WP_075445589.1">
    <property type="nucleotide sequence ID" value="NZ_FOQK01000030.1"/>
</dbReference>
<evidence type="ECO:0000313" key="3">
    <source>
        <dbReference type="Proteomes" id="UP000183639"/>
    </source>
</evidence>
<dbReference type="Proteomes" id="UP000183639">
    <property type="component" value="Unassembled WGS sequence"/>
</dbReference>
<reference evidence="2 3" key="1">
    <citation type="submission" date="2016-10" db="EMBL/GenBank/DDBJ databases">
        <authorList>
            <person name="de Groot N.N."/>
        </authorList>
    </citation>
    <scope>NUCLEOTIDE SEQUENCE [LARGE SCALE GENOMIC DNA]</scope>
    <source>
        <strain evidence="2 3">Z108</strain>
    </source>
</reference>
<evidence type="ECO:0000313" key="2">
    <source>
        <dbReference type="EMBL" id="SFI34870.1"/>
    </source>
</evidence>